<dbReference type="InterPro" id="IPR050090">
    <property type="entry name" value="Tyrosine_recombinase_XerCD"/>
</dbReference>
<evidence type="ECO:0000259" key="5">
    <source>
        <dbReference type="PROSITE" id="PS51898"/>
    </source>
</evidence>
<dbReference type="SUPFAM" id="SSF56349">
    <property type="entry name" value="DNA breaking-rejoining enzymes"/>
    <property type="match status" value="1"/>
</dbReference>
<dbReference type="InterPro" id="IPR011010">
    <property type="entry name" value="DNA_brk_join_enz"/>
</dbReference>
<comment type="caution">
    <text evidence="7">The sequence shown here is derived from an EMBL/GenBank/DDBJ whole genome shotgun (WGS) entry which is preliminary data.</text>
</comment>
<organism evidence="7 8">
    <name type="scientific">Parageobacillus caldoxylosilyticus NBRC 107762</name>
    <dbReference type="NCBI Taxonomy" id="1220594"/>
    <lineage>
        <taxon>Bacteria</taxon>
        <taxon>Bacillati</taxon>
        <taxon>Bacillota</taxon>
        <taxon>Bacilli</taxon>
        <taxon>Bacillales</taxon>
        <taxon>Anoxybacillaceae</taxon>
        <taxon>Saccharococcus</taxon>
    </lineage>
</organism>
<sequence length="302" mass="35118">MFLKYAIREFLSEKKTIENLSRATLEGYELLFSDFMSWTEKEGIKTIQEVTPRVLKNYFMYLAEERKNNPVSLNTKRKLMSVFFNFLISEGLLNGDNPVKQLKKAKEEKTLKTLTDEEVNSLIAWLKRQKRRNNSFYTVRDYTIFVTLLGTGMRLGELCNLKWEDIDFSSQRAKIFGKARKVETIPLNSKLLSELALWKEYSSDSLGKLPEYVFTNIKGERLGENGTKQVFKRLTNETGIKVSPHMLRHTFARKFIESGGDVSVLSKLLRHSSIKTTEIYLHYFSNTLKDMNEAHNPLNNLI</sequence>
<evidence type="ECO:0000256" key="2">
    <source>
        <dbReference type="ARBA" id="ARBA00023125"/>
    </source>
</evidence>
<dbReference type="Pfam" id="PF13495">
    <property type="entry name" value="Phage_int_SAM_4"/>
    <property type="match status" value="1"/>
</dbReference>
<dbReference type="InterPro" id="IPR044068">
    <property type="entry name" value="CB"/>
</dbReference>
<reference evidence="7 8" key="1">
    <citation type="submission" date="2014-04" db="EMBL/GenBank/DDBJ databases">
        <title>Whole genome shotgun sequence of Geobacillus caldoxylosilyticus NBRC 107762.</title>
        <authorList>
            <person name="Hosoyama A."/>
            <person name="Hosoyama Y."/>
            <person name="Katano-Makiyama Y."/>
            <person name="Tsuchikane K."/>
            <person name="Ohji S."/>
            <person name="Ichikawa N."/>
            <person name="Yamazoe A."/>
            <person name="Fujita N."/>
        </authorList>
    </citation>
    <scope>NUCLEOTIDE SEQUENCE [LARGE SCALE GENOMIC DNA]</scope>
    <source>
        <strain evidence="7 8">NBRC 107762</strain>
    </source>
</reference>
<proteinExistence type="predicted"/>
<keyword evidence="2 4" id="KW-0238">DNA-binding</keyword>
<dbReference type="InterPro" id="IPR002104">
    <property type="entry name" value="Integrase_catalytic"/>
</dbReference>
<keyword evidence="8" id="KW-1185">Reference proteome</keyword>
<evidence type="ECO:0000256" key="3">
    <source>
        <dbReference type="ARBA" id="ARBA00023172"/>
    </source>
</evidence>
<accession>A0A023DF17</accession>
<dbReference type="InterPro" id="IPR004107">
    <property type="entry name" value="Integrase_SAM-like_N"/>
</dbReference>
<evidence type="ECO:0000256" key="1">
    <source>
        <dbReference type="ARBA" id="ARBA00022908"/>
    </source>
</evidence>
<keyword evidence="1" id="KW-0229">DNA integration</keyword>
<dbReference type="PROSITE" id="PS51900">
    <property type="entry name" value="CB"/>
    <property type="match status" value="1"/>
</dbReference>
<name>A0A023DF17_9BACL</name>
<dbReference type="EMBL" id="BAWO01000029">
    <property type="protein sequence ID" value="GAJ39823.1"/>
    <property type="molecule type" value="Genomic_DNA"/>
</dbReference>
<evidence type="ECO:0000259" key="6">
    <source>
        <dbReference type="PROSITE" id="PS51900"/>
    </source>
</evidence>
<dbReference type="PANTHER" id="PTHR30349">
    <property type="entry name" value="PHAGE INTEGRASE-RELATED"/>
    <property type="match status" value="1"/>
</dbReference>
<dbReference type="InterPro" id="IPR010998">
    <property type="entry name" value="Integrase_recombinase_N"/>
</dbReference>
<dbReference type="AlphaFoldDB" id="A0A023DF17"/>
<dbReference type="Gene3D" id="1.10.150.130">
    <property type="match status" value="1"/>
</dbReference>
<dbReference type="Proteomes" id="UP000023561">
    <property type="component" value="Unassembled WGS sequence"/>
</dbReference>
<dbReference type="GO" id="GO:0006310">
    <property type="term" value="P:DNA recombination"/>
    <property type="evidence" value="ECO:0007669"/>
    <property type="project" value="UniProtKB-KW"/>
</dbReference>
<gene>
    <name evidence="7" type="primary">xerC</name>
    <name evidence="7" type="ORF">GCA01S_029_00010</name>
</gene>
<dbReference type="InterPro" id="IPR013762">
    <property type="entry name" value="Integrase-like_cat_sf"/>
</dbReference>
<evidence type="ECO:0000313" key="8">
    <source>
        <dbReference type="Proteomes" id="UP000023561"/>
    </source>
</evidence>
<evidence type="ECO:0000313" key="7">
    <source>
        <dbReference type="EMBL" id="GAJ39823.1"/>
    </source>
</evidence>
<dbReference type="PROSITE" id="PS51898">
    <property type="entry name" value="TYR_RECOMBINASE"/>
    <property type="match status" value="1"/>
</dbReference>
<protein>
    <submittedName>
        <fullName evidence="7">Tyrosine recombinase XerC</fullName>
    </submittedName>
</protein>
<dbReference type="Pfam" id="PF00589">
    <property type="entry name" value="Phage_integrase"/>
    <property type="match status" value="1"/>
</dbReference>
<evidence type="ECO:0000256" key="4">
    <source>
        <dbReference type="PROSITE-ProRule" id="PRU01248"/>
    </source>
</evidence>
<feature type="domain" description="Core-binding (CB)" evidence="6">
    <location>
        <begin position="1"/>
        <end position="88"/>
    </location>
</feature>
<keyword evidence="3" id="KW-0233">DNA recombination</keyword>
<dbReference type="GO" id="GO:0015074">
    <property type="term" value="P:DNA integration"/>
    <property type="evidence" value="ECO:0007669"/>
    <property type="project" value="UniProtKB-KW"/>
</dbReference>
<dbReference type="GO" id="GO:0003677">
    <property type="term" value="F:DNA binding"/>
    <property type="evidence" value="ECO:0007669"/>
    <property type="project" value="UniProtKB-UniRule"/>
</dbReference>
<dbReference type="Gene3D" id="1.10.443.10">
    <property type="entry name" value="Intergrase catalytic core"/>
    <property type="match status" value="1"/>
</dbReference>
<feature type="domain" description="Tyr recombinase" evidence="5">
    <location>
        <begin position="109"/>
        <end position="293"/>
    </location>
</feature>